<reference evidence="2 3" key="1">
    <citation type="journal article" date="2011" name="Stand. Genomic Sci.">
        <title>Complete genome sequence of Weeksella virosa type strain (9751).</title>
        <authorList>
            <person name="Lang E."/>
            <person name="Teshima H."/>
            <person name="Lucas S."/>
            <person name="Lapidus A."/>
            <person name="Hammon N."/>
            <person name="Deshpande S."/>
            <person name="Nolan M."/>
            <person name="Cheng J.F."/>
            <person name="Pitluck S."/>
            <person name="Liolios K."/>
            <person name="Pagani I."/>
            <person name="Mikhailova N."/>
            <person name="Ivanova N."/>
            <person name="Mavromatis K."/>
            <person name="Pati A."/>
            <person name="Tapia R."/>
            <person name="Han C."/>
            <person name="Goodwin L."/>
            <person name="Chen A."/>
            <person name="Palaniappan K."/>
            <person name="Land M."/>
            <person name="Hauser L."/>
            <person name="Chang Y.J."/>
            <person name="Jeffries C.D."/>
            <person name="Brambilla E.M."/>
            <person name="Kopitz M."/>
            <person name="Rohde M."/>
            <person name="Goker M."/>
            <person name="Tindall B.J."/>
            <person name="Detter J.C."/>
            <person name="Woyke T."/>
            <person name="Bristow J."/>
            <person name="Eisen J.A."/>
            <person name="Markowitz V."/>
            <person name="Hugenholtz P."/>
            <person name="Klenk H.P."/>
            <person name="Kyrpides N.C."/>
        </authorList>
    </citation>
    <scope>NUCLEOTIDE SEQUENCE [LARGE SCALE GENOMIC DNA]</scope>
    <source>
        <strain evidence="3">ATCC 43766 / DSM 16922 / JCM 21250 / NBRC 16016 / NCTC 11634 / CL345/78</strain>
    </source>
</reference>
<dbReference type="EMBL" id="CP002455">
    <property type="protein sequence ID" value="ADX68689.1"/>
    <property type="molecule type" value="Genomic_DNA"/>
</dbReference>
<dbReference type="eggNOG" id="COG0737">
    <property type="taxonomic scope" value="Bacteria"/>
</dbReference>
<name>F0P1H5_WEEVC</name>
<organism evidence="2 3">
    <name type="scientific">Weeksella virosa (strain ATCC 43766 / DSM 16922 / JCM 21250 / CCUG 30538 / CDC 9751 / IAM 14551 / NBRC 16016 / NCTC 11634 / CL345/78)</name>
    <dbReference type="NCBI Taxonomy" id="865938"/>
    <lineage>
        <taxon>Bacteria</taxon>
        <taxon>Pseudomonadati</taxon>
        <taxon>Bacteroidota</taxon>
        <taxon>Flavobacteriia</taxon>
        <taxon>Flavobacteriales</taxon>
        <taxon>Weeksellaceae</taxon>
        <taxon>Weeksella</taxon>
    </lineage>
</organism>
<accession>F0P1H5</accession>
<evidence type="ECO:0000259" key="1">
    <source>
        <dbReference type="Pfam" id="PF02872"/>
    </source>
</evidence>
<dbReference type="InterPro" id="IPR006179">
    <property type="entry name" value="5_nucleotidase/apyrase"/>
</dbReference>
<dbReference type="GO" id="GO:0009166">
    <property type="term" value="P:nucleotide catabolic process"/>
    <property type="evidence" value="ECO:0007669"/>
    <property type="project" value="InterPro"/>
</dbReference>
<evidence type="ECO:0000313" key="2">
    <source>
        <dbReference type="EMBL" id="ADX68689.1"/>
    </source>
</evidence>
<dbReference type="PANTHER" id="PTHR11575">
    <property type="entry name" value="5'-NUCLEOTIDASE-RELATED"/>
    <property type="match status" value="1"/>
</dbReference>
<dbReference type="OrthoDB" id="4762412at2"/>
<dbReference type="SUPFAM" id="SSF55816">
    <property type="entry name" value="5'-nucleotidase (syn. UDP-sugar hydrolase), C-terminal domain"/>
    <property type="match status" value="1"/>
</dbReference>
<dbReference type="RefSeq" id="WP_013599077.1">
    <property type="nucleotide sequence ID" value="NC_015144.1"/>
</dbReference>
<dbReference type="Proteomes" id="UP000008641">
    <property type="component" value="Chromosome"/>
</dbReference>
<sequence length="250" mass="28560">MIVTIKKLKFLGLFGLMTLTVSCTTQTLHQEKFDFLANTPIDSALEEDSEMVSFILPYKQKLDTEMNRVITYTPVDLTKDGFYCTLCNLTADMTLEYINLHFINEPKLQADAVVLNYGGLRRSFNKGPLTVGNVYELMPFENELMLLTLTGQSVREMMDYLRTFSVGHPVANISIKSANDYTIDGKPISDQKTYRIATTDYLYNGGDRMFFFAKAIDAKVLNIKLRDLLMVEFQKTDTLQVDTKQRIFAK</sequence>
<dbReference type="Gene3D" id="3.90.780.10">
    <property type="entry name" value="5'-Nucleotidase, C-terminal domain"/>
    <property type="match status" value="2"/>
</dbReference>
<gene>
    <name evidence="2" type="ordered locus">Weevi_2013</name>
</gene>
<dbReference type="AlphaFoldDB" id="F0P1H5"/>
<protein>
    <submittedName>
        <fullName evidence="2">5'-Nucleotidase domain-containing protein</fullName>
    </submittedName>
</protein>
<dbReference type="InterPro" id="IPR008334">
    <property type="entry name" value="5'-Nucleotdase_C"/>
</dbReference>
<dbReference type="InterPro" id="IPR036907">
    <property type="entry name" value="5'-Nucleotdase_C_sf"/>
</dbReference>
<proteinExistence type="predicted"/>
<evidence type="ECO:0000313" key="3">
    <source>
        <dbReference type="Proteomes" id="UP000008641"/>
    </source>
</evidence>
<feature type="domain" description="5'-Nucleotidase C-terminal" evidence="1">
    <location>
        <begin position="84"/>
        <end position="209"/>
    </location>
</feature>
<dbReference type="GO" id="GO:0016787">
    <property type="term" value="F:hydrolase activity"/>
    <property type="evidence" value="ECO:0007669"/>
    <property type="project" value="InterPro"/>
</dbReference>
<dbReference type="STRING" id="865938.Weevi_2013"/>
<keyword evidence="3" id="KW-1185">Reference proteome</keyword>
<dbReference type="KEGG" id="wvi:Weevi_2013"/>
<dbReference type="PROSITE" id="PS51257">
    <property type="entry name" value="PROKAR_LIPOPROTEIN"/>
    <property type="match status" value="1"/>
</dbReference>
<reference evidence="3" key="2">
    <citation type="journal article" date="2011" name="Stand. Genomic Sci.">
        <title>Complete genome sequence of Weeksella virosa type strain (9751T).</title>
        <authorList>
            <person name="Lang E."/>
            <person name="Teshima H."/>
            <person name="Lucas S."/>
            <person name="Lapidus A."/>
            <person name="Hammon N."/>
            <person name="Deshpande S."/>
            <person name="Nolan M."/>
            <person name="Cheng J."/>
            <person name="Pitluck S."/>
            <person name="Liolios K."/>
            <person name="Pagani I."/>
            <person name="Mikhailova N."/>
            <person name="Ivanova N."/>
            <person name="Mavromatis K."/>
            <person name="Pati A."/>
            <person name="Tapia R."/>
            <person name="Han C."/>
            <person name="Goodwin L."/>
            <person name="Chen A."/>
            <person name="Palaniappan K."/>
            <person name="Land M."/>
            <person name="Hauser L."/>
            <person name="Chang Y."/>
            <person name="Jeffries C."/>
            <person name="Brambilla E."/>
            <person name="Kopitz M."/>
            <person name="Rohde M."/>
            <person name="Goker M."/>
            <person name="Tindall B."/>
            <person name="Detter J."/>
            <person name="Woyke T."/>
            <person name="Bristow J."/>
            <person name="Eisen J."/>
            <person name="Markowitz V."/>
            <person name="Hugenholtz P."/>
            <person name="Klenk H."/>
            <person name="Kyrpides N."/>
        </authorList>
    </citation>
    <scope>NUCLEOTIDE SEQUENCE [LARGE SCALE GENOMIC DNA]</scope>
    <source>
        <strain evidence="3">ATCC 43766 / DSM 16922 / JCM 21250 / NBRC 16016 / NCTC 11634 / CL345/78</strain>
    </source>
</reference>
<dbReference type="PANTHER" id="PTHR11575:SF24">
    <property type="entry name" value="5'-NUCLEOTIDASE"/>
    <property type="match status" value="1"/>
</dbReference>
<dbReference type="HOGENOM" id="CLU_094493_1_0_10"/>
<dbReference type="Pfam" id="PF02872">
    <property type="entry name" value="5_nucleotid_C"/>
    <property type="match status" value="1"/>
</dbReference>